<evidence type="ECO:0000313" key="1">
    <source>
        <dbReference type="EMBL" id="WFN36006.1"/>
    </source>
</evidence>
<reference evidence="1" key="1">
    <citation type="submission" date="2022-01" db="EMBL/GenBank/DDBJ databases">
        <title>Complete genome of Methanomicrobium antiquum DSM 21220.</title>
        <authorList>
            <person name="Chen S.-C."/>
            <person name="You Y.-T."/>
            <person name="Zhou Y.-Z."/>
            <person name="Lai M.-C."/>
        </authorList>
    </citation>
    <scope>NUCLEOTIDE SEQUENCE</scope>
    <source>
        <strain evidence="1">DSM 21220</strain>
    </source>
</reference>
<name>A0AAF0FQI7_9EURY</name>
<protein>
    <submittedName>
        <fullName evidence="1">DUF2240 family protein</fullName>
    </submittedName>
</protein>
<accession>A0AAF0FQI7</accession>
<dbReference type="AlphaFoldDB" id="A0AAF0FQI7"/>
<dbReference type="InterPro" id="IPR018716">
    <property type="entry name" value="DUF2240"/>
</dbReference>
<dbReference type="Pfam" id="PF09999">
    <property type="entry name" value="DUF2240"/>
    <property type="match status" value="1"/>
</dbReference>
<sequence length="156" mass="17618">MTLKLVVSAPFKSMRKEQLKKTELIYFLTIDKRWMNNDQAGKIIRMAIKEGLLEESGNHLKPSFSASDVEIPLGYKPSSDIFETEPNPVDILISEIAEKRSVNAGEVVAEINSVIKNVFDTNLEFEAAAVIVARKYRVDFSDKIPKFLKNVNETNV</sequence>
<dbReference type="RefSeq" id="WP_278098844.1">
    <property type="nucleotide sequence ID" value="NZ_CP091092.1"/>
</dbReference>
<dbReference type="Proteomes" id="UP001218895">
    <property type="component" value="Chromosome"/>
</dbReference>
<gene>
    <name evidence="1" type="ORF">L1994_07545</name>
</gene>
<proteinExistence type="predicted"/>
<keyword evidence="2" id="KW-1185">Reference proteome</keyword>
<dbReference type="EMBL" id="CP091092">
    <property type="protein sequence ID" value="WFN36006.1"/>
    <property type="molecule type" value="Genomic_DNA"/>
</dbReference>
<organism evidence="1 2">
    <name type="scientific">Methanomicrobium antiquum</name>
    <dbReference type="NCBI Taxonomy" id="487686"/>
    <lineage>
        <taxon>Archaea</taxon>
        <taxon>Methanobacteriati</taxon>
        <taxon>Methanobacteriota</taxon>
        <taxon>Stenosarchaea group</taxon>
        <taxon>Methanomicrobia</taxon>
        <taxon>Methanomicrobiales</taxon>
        <taxon>Methanomicrobiaceae</taxon>
        <taxon>Methanomicrobium</taxon>
    </lineage>
</organism>
<evidence type="ECO:0000313" key="2">
    <source>
        <dbReference type="Proteomes" id="UP001218895"/>
    </source>
</evidence>
<dbReference type="GeneID" id="79950241"/>
<dbReference type="KEGG" id="manq:L1994_07545"/>